<proteinExistence type="predicted"/>
<dbReference type="EMBL" id="MU806387">
    <property type="protein sequence ID" value="KAJ3835704.1"/>
    <property type="molecule type" value="Genomic_DNA"/>
</dbReference>
<comment type="caution">
    <text evidence="1">The sequence shown here is derived from an EMBL/GenBank/DDBJ whole genome shotgun (WGS) entry which is preliminary data.</text>
</comment>
<name>A0AA38P3P8_9AGAR</name>
<evidence type="ECO:0000313" key="2">
    <source>
        <dbReference type="Proteomes" id="UP001163846"/>
    </source>
</evidence>
<organism evidence="1 2">
    <name type="scientific">Lentinula raphanica</name>
    <dbReference type="NCBI Taxonomy" id="153919"/>
    <lineage>
        <taxon>Eukaryota</taxon>
        <taxon>Fungi</taxon>
        <taxon>Dikarya</taxon>
        <taxon>Basidiomycota</taxon>
        <taxon>Agaricomycotina</taxon>
        <taxon>Agaricomycetes</taxon>
        <taxon>Agaricomycetidae</taxon>
        <taxon>Agaricales</taxon>
        <taxon>Marasmiineae</taxon>
        <taxon>Omphalotaceae</taxon>
        <taxon>Lentinula</taxon>
    </lineage>
</organism>
<dbReference type="InterPro" id="IPR027417">
    <property type="entry name" value="P-loop_NTPase"/>
</dbReference>
<gene>
    <name evidence="1" type="ORF">F5878DRAFT_627250</name>
</gene>
<keyword evidence="2" id="KW-1185">Reference proteome</keyword>
<accession>A0AA38P3P8</accession>
<reference evidence="1" key="1">
    <citation type="submission" date="2022-08" db="EMBL/GenBank/DDBJ databases">
        <authorList>
            <consortium name="DOE Joint Genome Institute"/>
            <person name="Min B."/>
            <person name="Riley R."/>
            <person name="Sierra-Patev S."/>
            <person name="Naranjo-Ortiz M."/>
            <person name="Looney B."/>
            <person name="Konkel Z."/>
            <person name="Slot J.C."/>
            <person name="Sakamoto Y."/>
            <person name="Steenwyk J.L."/>
            <person name="Rokas A."/>
            <person name="Carro J."/>
            <person name="Camarero S."/>
            <person name="Ferreira P."/>
            <person name="Molpeceres G."/>
            <person name="Ruiz-Duenas F.J."/>
            <person name="Serrano A."/>
            <person name="Henrissat B."/>
            <person name="Drula E."/>
            <person name="Hughes K.W."/>
            <person name="Mata J.L."/>
            <person name="Ishikawa N.K."/>
            <person name="Vargas-Isla R."/>
            <person name="Ushijima S."/>
            <person name="Smith C.A."/>
            <person name="Ahrendt S."/>
            <person name="Andreopoulos W."/>
            <person name="He G."/>
            <person name="Labutti K."/>
            <person name="Lipzen A."/>
            <person name="Ng V."/>
            <person name="Sandor L."/>
            <person name="Barry K."/>
            <person name="Martinez A.T."/>
            <person name="Xiao Y."/>
            <person name="Gibbons J.G."/>
            <person name="Terashima K."/>
            <person name="Hibbett D.S."/>
            <person name="Grigoriev I.V."/>
        </authorList>
    </citation>
    <scope>NUCLEOTIDE SEQUENCE</scope>
    <source>
        <strain evidence="1">TFB9207</strain>
    </source>
</reference>
<dbReference type="Gene3D" id="3.40.50.300">
    <property type="entry name" value="P-loop containing nucleotide triphosphate hydrolases"/>
    <property type="match status" value="1"/>
</dbReference>
<sequence length="67" mass="7985">MFRGNIMQLIINESHSASEWGENFRPDYAELGKLLARLRNFPVDFRSFSPLPQEIQDFFRIWVLLNL</sequence>
<protein>
    <submittedName>
        <fullName evidence="1">Uncharacterized protein</fullName>
    </submittedName>
</protein>
<dbReference type="Proteomes" id="UP001163846">
    <property type="component" value="Unassembled WGS sequence"/>
</dbReference>
<dbReference type="AlphaFoldDB" id="A0AA38P3P8"/>
<evidence type="ECO:0000313" key="1">
    <source>
        <dbReference type="EMBL" id="KAJ3835704.1"/>
    </source>
</evidence>